<dbReference type="EMBL" id="MFKF01000083">
    <property type="protein sequence ID" value="OGG55336.1"/>
    <property type="molecule type" value="Genomic_DNA"/>
</dbReference>
<evidence type="ECO:0000313" key="2">
    <source>
        <dbReference type="EMBL" id="OGG55336.1"/>
    </source>
</evidence>
<feature type="transmembrane region" description="Helical" evidence="1">
    <location>
        <begin position="146"/>
        <end position="168"/>
    </location>
</feature>
<evidence type="ECO:0000313" key="3">
    <source>
        <dbReference type="Proteomes" id="UP000178606"/>
    </source>
</evidence>
<feature type="transmembrane region" description="Helical" evidence="1">
    <location>
        <begin position="84"/>
        <end position="104"/>
    </location>
</feature>
<dbReference type="AlphaFoldDB" id="A0A1F6D1N1"/>
<accession>A0A1F6D1N1</accession>
<feature type="transmembrane region" description="Helical" evidence="1">
    <location>
        <begin position="357"/>
        <end position="382"/>
    </location>
</feature>
<feature type="transmembrane region" description="Helical" evidence="1">
    <location>
        <begin position="116"/>
        <end position="134"/>
    </location>
</feature>
<feature type="transmembrane region" description="Helical" evidence="1">
    <location>
        <begin position="290"/>
        <end position="314"/>
    </location>
</feature>
<feature type="transmembrane region" description="Helical" evidence="1">
    <location>
        <begin position="216"/>
        <end position="241"/>
    </location>
</feature>
<reference evidence="2 3" key="1">
    <citation type="journal article" date="2016" name="Nat. Commun.">
        <title>Thousands of microbial genomes shed light on interconnected biogeochemical processes in an aquifer system.</title>
        <authorList>
            <person name="Anantharaman K."/>
            <person name="Brown C.T."/>
            <person name="Hug L.A."/>
            <person name="Sharon I."/>
            <person name="Castelle C.J."/>
            <person name="Probst A.J."/>
            <person name="Thomas B.C."/>
            <person name="Singh A."/>
            <person name="Wilkins M.J."/>
            <person name="Karaoz U."/>
            <person name="Brodie E.L."/>
            <person name="Williams K.H."/>
            <person name="Hubbard S.S."/>
            <person name="Banfield J.F."/>
        </authorList>
    </citation>
    <scope>NUCLEOTIDE SEQUENCE [LARGE SCALE GENOMIC DNA]</scope>
    <source>
        <strain evidence="3">RIFCSPLOWO2_12_FULL_64_10</strain>
    </source>
</reference>
<proteinExistence type="predicted"/>
<keyword evidence="1" id="KW-0812">Transmembrane</keyword>
<name>A0A1F6D1N1_HANXR</name>
<evidence type="ECO:0008006" key="4">
    <source>
        <dbReference type="Google" id="ProtNLM"/>
    </source>
</evidence>
<sequence length="453" mass="49630">MRKMIPKSQIEQERGDPAGLERLYRQALAAGDEPAFKEGVAQCAREYPEDLLFSAWAYRLNIRSLSDVTGPEGQIVKQNQVRHWLTAVMASAILGVLYMLFAGGKPPVPQPGDAHPLFWIGWGPLTALGILAYLAAVDRTGERTRWYGGLAVAIIPIAVYMALIAWNWDDTDPLAILILLHLPFVAWAAVGVGLTLGRPDPARQGYAFLVKSVETLLTGGIYFGAGALFLGLTHGIFHVMGIKLSQALLQTVAAWGIGAIPILALASVYDPTAAPVAQNWATGLARILRILTLLILPLALGVLAIYVFYFIPAYFWRPFQEREVLIVYNATIMAILVLLTAIVAGPDEQRSPRQDAILRYAVLTLGILTLLLNAYALVVIASRTFEFGLTPNRYAVFGWNIVTLLMLAAVVIPLWKAPSERWVPAFRESIARVSVLTVAWALWVLLGLPLSFL</sequence>
<feature type="transmembrane region" description="Helical" evidence="1">
    <location>
        <begin position="174"/>
        <end position="196"/>
    </location>
</feature>
<feature type="transmembrane region" description="Helical" evidence="1">
    <location>
        <begin position="429"/>
        <end position="452"/>
    </location>
</feature>
<keyword evidence="1" id="KW-1133">Transmembrane helix</keyword>
<gene>
    <name evidence="2" type="ORF">A3F84_21650</name>
</gene>
<protein>
    <recommendedName>
        <fullName evidence="4">DUF4153 domain-containing protein</fullName>
    </recommendedName>
</protein>
<feature type="transmembrane region" description="Helical" evidence="1">
    <location>
        <begin position="247"/>
        <end position="269"/>
    </location>
</feature>
<dbReference type="Proteomes" id="UP000178606">
    <property type="component" value="Unassembled WGS sequence"/>
</dbReference>
<evidence type="ECO:0000256" key="1">
    <source>
        <dbReference type="SAM" id="Phobius"/>
    </source>
</evidence>
<organism evidence="2 3">
    <name type="scientific">Handelsmanbacteria sp. (strain RIFCSPLOWO2_12_FULL_64_10)</name>
    <dbReference type="NCBI Taxonomy" id="1817868"/>
    <lineage>
        <taxon>Bacteria</taxon>
        <taxon>Candidatus Handelsmaniibacteriota</taxon>
    </lineage>
</organism>
<feature type="transmembrane region" description="Helical" evidence="1">
    <location>
        <begin position="394"/>
        <end position="417"/>
    </location>
</feature>
<comment type="caution">
    <text evidence="2">The sequence shown here is derived from an EMBL/GenBank/DDBJ whole genome shotgun (WGS) entry which is preliminary data.</text>
</comment>
<feature type="transmembrane region" description="Helical" evidence="1">
    <location>
        <begin position="326"/>
        <end position="345"/>
    </location>
</feature>
<keyword evidence="1" id="KW-0472">Membrane</keyword>